<dbReference type="Pfam" id="PF06808">
    <property type="entry name" value="DctM"/>
    <property type="match status" value="1"/>
</dbReference>
<evidence type="ECO:0000256" key="4">
    <source>
        <dbReference type="ARBA" id="ARBA00022692"/>
    </source>
</evidence>
<evidence type="ECO:0000313" key="10">
    <source>
        <dbReference type="Proteomes" id="UP000182284"/>
    </source>
</evidence>
<feature type="transmembrane region" description="Helical" evidence="7">
    <location>
        <begin position="336"/>
        <end position="353"/>
    </location>
</feature>
<evidence type="ECO:0000256" key="7">
    <source>
        <dbReference type="RuleBase" id="RU369079"/>
    </source>
</evidence>
<keyword evidence="5 7" id="KW-1133">Transmembrane helix</keyword>
<feature type="transmembrane region" description="Helical" evidence="7">
    <location>
        <begin position="168"/>
        <end position="192"/>
    </location>
</feature>
<feature type="transmembrane region" description="Helical" evidence="7">
    <location>
        <begin position="312"/>
        <end position="329"/>
    </location>
</feature>
<dbReference type="GO" id="GO:0022857">
    <property type="term" value="F:transmembrane transporter activity"/>
    <property type="evidence" value="ECO:0007669"/>
    <property type="project" value="UniProtKB-UniRule"/>
</dbReference>
<organism evidence="9 10">
    <name type="scientific">Celeribacter baekdonensis</name>
    <dbReference type="NCBI Taxonomy" id="875171"/>
    <lineage>
        <taxon>Bacteria</taxon>
        <taxon>Pseudomonadati</taxon>
        <taxon>Pseudomonadota</taxon>
        <taxon>Alphaproteobacteria</taxon>
        <taxon>Rhodobacterales</taxon>
        <taxon>Roseobacteraceae</taxon>
        <taxon>Celeribacter</taxon>
    </lineage>
</organism>
<accession>A0A1G7UKL2</accession>
<evidence type="ECO:0000259" key="8">
    <source>
        <dbReference type="Pfam" id="PF06808"/>
    </source>
</evidence>
<keyword evidence="6 7" id="KW-0472">Membrane</keyword>
<dbReference type="InterPro" id="IPR004681">
    <property type="entry name" value="TRAP_DctM"/>
</dbReference>
<dbReference type="PANTHER" id="PTHR33362:SF5">
    <property type="entry name" value="C4-DICARBOXYLATE TRAP TRANSPORTER LARGE PERMEASE PROTEIN DCTM"/>
    <property type="match status" value="1"/>
</dbReference>
<keyword evidence="3 7" id="KW-0997">Cell inner membrane</keyword>
<dbReference type="Proteomes" id="UP000182284">
    <property type="component" value="Unassembled WGS sequence"/>
</dbReference>
<feature type="transmembrane region" description="Helical" evidence="7">
    <location>
        <begin position="136"/>
        <end position="162"/>
    </location>
</feature>
<keyword evidence="7" id="KW-0813">Transport</keyword>
<dbReference type="OrthoDB" id="9790209at2"/>
<dbReference type="PIRSF" id="PIRSF006066">
    <property type="entry name" value="HI0050"/>
    <property type="match status" value="1"/>
</dbReference>
<reference evidence="9 10" key="1">
    <citation type="submission" date="2016-10" db="EMBL/GenBank/DDBJ databases">
        <authorList>
            <person name="de Groot N.N."/>
        </authorList>
    </citation>
    <scope>NUCLEOTIDE SEQUENCE [LARGE SCALE GENOMIC DNA]</scope>
    <source>
        <strain evidence="9 10">DSM 27375</strain>
    </source>
</reference>
<feature type="transmembrane region" description="Helical" evidence="7">
    <location>
        <begin position="281"/>
        <end position="300"/>
    </location>
</feature>
<evidence type="ECO:0000256" key="5">
    <source>
        <dbReference type="ARBA" id="ARBA00022989"/>
    </source>
</evidence>
<comment type="subcellular location">
    <subcellularLocation>
        <location evidence="1 7">Cell inner membrane</location>
        <topology evidence="1 7">Multi-pass membrane protein</topology>
    </subcellularLocation>
</comment>
<feature type="transmembrane region" description="Helical" evidence="7">
    <location>
        <begin position="359"/>
        <end position="384"/>
    </location>
</feature>
<feature type="transmembrane region" description="Helical" evidence="7">
    <location>
        <begin position="213"/>
        <end position="238"/>
    </location>
</feature>
<gene>
    <name evidence="9" type="ORF">SAMN04488117_12314</name>
</gene>
<proteinExistence type="inferred from homology"/>
<comment type="subunit">
    <text evidence="7">The complex comprises the extracytoplasmic solute receptor protein and the two transmembrane proteins.</text>
</comment>
<dbReference type="InterPro" id="IPR010656">
    <property type="entry name" value="DctM"/>
</dbReference>
<evidence type="ECO:0000256" key="6">
    <source>
        <dbReference type="ARBA" id="ARBA00023136"/>
    </source>
</evidence>
<dbReference type="PANTHER" id="PTHR33362">
    <property type="entry name" value="SIALIC ACID TRAP TRANSPORTER PERMEASE PROTEIN SIAT-RELATED"/>
    <property type="match status" value="1"/>
</dbReference>
<feature type="transmembrane region" description="Helical" evidence="7">
    <location>
        <begin position="6"/>
        <end position="34"/>
    </location>
</feature>
<dbReference type="AlphaFoldDB" id="A0A1G7UKL2"/>
<evidence type="ECO:0000256" key="3">
    <source>
        <dbReference type="ARBA" id="ARBA00022519"/>
    </source>
</evidence>
<feature type="transmembrane region" description="Helical" evidence="7">
    <location>
        <begin position="396"/>
        <end position="424"/>
    </location>
</feature>
<comment type="similarity">
    <text evidence="7">Belongs to the TRAP transporter large permease family.</text>
</comment>
<feature type="transmembrane region" description="Helical" evidence="7">
    <location>
        <begin position="244"/>
        <end position="260"/>
    </location>
</feature>
<dbReference type="EMBL" id="FNBL01000023">
    <property type="protein sequence ID" value="SDG48135.1"/>
    <property type="molecule type" value="Genomic_DNA"/>
</dbReference>
<keyword evidence="2" id="KW-1003">Cell membrane</keyword>
<dbReference type="NCBIfam" id="TIGR00786">
    <property type="entry name" value="dctM"/>
    <property type="match status" value="1"/>
</dbReference>
<name>A0A1G7UKL2_9RHOB</name>
<protein>
    <recommendedName>
        <fullName evidence="7">TRAP transporter large permease protein</fullName>
    </recommendedName>
</protein>
<keyword evidence="4 7" id="KW-0812">Transmembrane</keyword>
<feature type="domain" description="TRAP C4-dicarboxylate transport system permease DctM subunit" evidence="8">
    <location>
        <begin position="7"/>
        <end position="420"/>
    </location>
</feature>
<evidence type="ECO:0000313" key="9">
    <source>
        <dbReference type="EMBL" id="SDG48135.1"/>
    </source>
</evidence>
<sequence length="430" mass="45113">MEAILAFGLLIGLIVGGLWVQFAVAGAGMFYIWLLKGFGGFKALGIVSWGASNSFTLAAIPLFVLMAEILLGSGLSTRLYNGVAPFMRRLPGGLLHTNIAGSGIFAAISGGSAPTAAAMSTVALPELASRGYNLRLTAGSLAAGGTLGILIPPSITMIIYATFTETSIARLFAAGLIPGILLALCYMGFIMLRVWNNPALAPRDTRRATPAELGLALLDIVPFLMLIVIVLGSIYGGFATPTEAGAIGTVGAILIAALYRKLSWKLIVNALSRTASMSGNILFIVFTSMIFAYATALSGVGEDLVAALEDAQVSRLAFLLIVMVVFAILGCFMEGLGMIAIIVPVIFPALIALDVDPIWFGVFVVILVELGQLTPPLGVILFVVASSSDKVKVEDVIMGTLPFFVIILGFILLLITFPQIALFLPTFTFG</sequence>
<evidence type="ECO:0000256" key="2">
    <source>
        <dbReference type="ARBA" id="ARBA00022475"/>
    </source>
</evidence>
<comment type="function">
    <text evidence="7">Part of the tripartite ATP-independent periplasmic (TRAP) transport system.</text>
</comment>
<feature type="transmembrane region" description="Helical" evidence="7">
    <location>
        <begin position="55"/>
        <end position="79"/>
    </location>
</feature>
<dbReference type="GO" id="GO:0005886">
    <property type="term" value="C:plasma membrane"/>
    <property type="evidence" value="ECO:0007669"/>
    <property type="project" value="UniProtKB-SubCell"/>
</dbReference>
<dbReference type="RefSeq" id="WP_074647450.1">
    <property type="nucleotide sequence ID" value="NZ_FNBL01000023.1"/>
</dbReference>
<evidence type="ECO:0000256" key="1">
    <source>
        <dbReference type="ARBA" id="ARBA00004429"/>
    </source>
</evidence>